<dbReference type="NCBIfam" id="NF008038">
    <property type="entry name" value="PRK10770.1"/>
    <property type="match status" value="1"/>
</dbReference>
<keyword evidence="3 7" id="KW-0574">Periplasm</keyword>
<keyword evidence="5 7" id="KW-0143">Chaperone</keyword>
<evidence type="ECO:0000256" key="5">
    <source>
        <dbReference type="ARBA" id="ARBA00023186"/>
    </source>
</evidence>
<feature type="domain" description="PpiC" evidence="8">
    <location>
        <begin position="171"/>
        <end position="273"/>
    </location>
</feature>
<accession>A0A432X1F0</accession>
<dbReference type="GO" id="GO:0051082">
    <property type="term" value="F:unfolded protein binding"/>
    <property type="evidence" value="ECO:0007669"/>
    <property type="project" value="UniProtKB-UniRule"/>
</dbReference>
<dbReference type="GO" id="GO:0006457">
    <property type="term" value="P:protein folding"/>
    <property type="evidence" value="ECO:0007669"/>
    <property type="project" value="UniProtKB-UniRule"/>
</dbReference>
<dbReference type="Pfam" id="PF09312">
    <property type="entry name" value="SurA_N"/>
    <property type="match status" value="1"/>
</dbReference>
<feature type="domain" description="PpiC" evidence="8">
    <location>
        <begin position="282"/>
        <end position="382"/>
    </location>
</feature>
<keyword evidence="1 7" id="KW-0732">Signal</keyword>
<proteinExistence type="inferred from homology"/>
<dbReference type="OrthoDB" id="14196at2"/>
<organism evidence="9 10">
    <name type="scientific">Aliidiomarina taiwanensis</name>
    <dbReference type="NCBI Taxonomy" id="946228"/>
    <lineage>
        <taxon>Bacteria</taxon>
        <taxon>Pseudomonadati</taxon>
        <taxon>Pseudomonadota</taxon>
        <taxon>Gammaproteobacteria</taxon>
        <taxon>Alteromonadales</taxon>
        <taxon>Idiomarinaceae</taxon>
        <taxon>Aliidiomarina</taxon>
    </lineage>
</organism>
<feature type="signal peptide" evidence="7">
    <location>
        <begin position="1"/>
        <end position="22"/>
    </location>
</feature>
<dbReference type="PROSITE" id="PS50198">
    <property type="entry name" value="PPIC_PPIASE_2"/>
    <property type="match status" value="2"/>
</dbReference>
<dbReference type="EMBL" id="PIPQ01000004">
    <property type="protein sequence ID" value="RUO40065.1"/>
    <property type="molecule type" value="Genomic_DNA"/>
</dbReference>
<dbReference type="PANTHER" id="PTHR47637:SF1">
    <property type="entry name" value="CHAPERONE SURA"/>
    <property type="match status" value="1"/>
</dbReference>
<evidence type="ECO:0000256" key="1">
    <source>
        <dbReference type="ARBA" id="ARBA00022729"/>
    </source>
</evidence>
<dbReference type="GO" id="GO:0043165">
    <property type="term" value="P:Gram-negative-bacterium-type cell outer membrane assembly"/>
    <property type="evidence" value="ECO:0007669"/>
    <property type="project" value="InterPro"/>
</dbReference>
<dbReference type="GO" id="GO:0050821">
    <property type="term" value="P:protein stabilization"/>
    <property type="evidence" value="ECO:0007669"/>
    <property type="project" value="InterPro"/>
</dbReference>
<dbReference type="HAMAP" id="MF_01183">
    <property type="entry name" value="Chaperone_SurA"/>
    <property type="match status" value="1"/>
</dbReference>
<dbReference type="PANTHER" id="PTHR47637">
    <property type="entry name" value="CHAPERONE SURA"/>
    <property type="match status" value="1"/>
</dbReference>
<dbReference type="EC" id="5.2.1.8" evidence="7"/>
<dbReference type="InterPro" id="IPR050280">
    <property type="entry name" value="OMP_Chaperone_SurA"/>
</dbReference>
<dbReference type="InterPro" id="IPR015391">
    <property type="entry name" value="SurA_N"/>
</dbReference>
<evidence type="ECO:0000259" key="8">
    <source>
        <dbReference type="PROSITE" id="PS50198"/>
    </source>
</evidence>
<comment type="caution">
    <text evidence="9">The sequence shown here is derived from an EMBL/GenBank/DDBJ whole genome shotgun (WGS) entry which is preliminary data.</text>
</comment>
<evidence type="ECO:0000256" key="3">
    <source>
        <dbReference type="ARBA" id="ARBA00022764"/>
    </source>
</evidence>
<evidence type="ECO:0000256" key="7">
    <source>
        <dbReference type="HAMAP-Rule" id="MF_01183"/>
    </source>
</evidence>
<dbReference type="SUPFAM" id="SSF54534">
    <property type="entry name" value="FKBP-like"/>
    <property type="match status" value="2"/>
</dbReference>
<dbReference type="RefSeq" id="WP_126757548.1">
    <property type="nucleotide sequence ID" value="NZ_PIPQ01000004.1"/>
</dbReference>
<dbReference type="Proteomes" id="UP000286976">
    <property type="component" value="Unassembled WGS sequence"/>
</dbReference>
<keyword evidence="10" id="KW-1185">Reference proteome</keyword>
<dbReference type="GO" id="GO:0042277">
    <property type="term" value="F:peptide binding"/>
    <property type="evidence" value="ECO:0007669"/>
    <property type="project" value="InterPro"/>
</dbReference>
<dbReference type="GO" id="GO:0003755">
    <property type="term" value="F:peptidyl-prolyl cis-trans isomerase activity"/>
    <property type="evidence" value="ECO:0007669"/>
    <property type="project" value="UniProtKB-UniRule"/>
</dbReference>
<keyword evidence="4 7" id="KW-0697">Rotamase</keyword>
<dbReference type="Pfam" id="PF00639">
    <property type="entry name" value="Rotamase"/>
    <property type="match status" value="2"/>
</dbReference>
<comment type="subcellular location">
    <subcellularLocation>
        <location evidence="7">Periplasm</location>
    </subcellularLocation>
    <text evidence="7">Is capable of associating with the outer membrane.</text>
</comment>
<dbReference type="AlphaFoldDB" id="A0A432X1F0"/>
<reference evidence="9 10" key="1">
    <citation type="journal article" date="2011" name="Front. Microbiol.">
        <title>Genomic signatures of strain selection and enhancement in Bacillus atrophaeus var. globigii, a historical biowarfare simulant.</title>
        <authorList>
            <person name="Gibbons H.S."/>
            <person name="Broomall S.M."/>
            <person name="McNew L.A."/>
            <person name="Daligault H."/>
            <person name="Chapman C."/>
            <person name="Bruce D."/>
            <person name="Karavis M."/>
            <person name="Krepps M."/>
            <person name="McGregor P.A."/>
            <person name="Hong C."/>
            <person name="Park K.H."/>
            <person name="Akmal A."/>
            <person name="Feldman A."/>
            <person name="Lin J.S."/>
            <person name="Chang W.E."/>
            <person name="Higgs B.W."/>
            <person name="Demirev P."/>
            <person name="Lindquist J."/>
            <person name="Liem A."/>
            <person name="Fochler E."/>
            <person name="Read T.D."/>
            <person name="Tapia R."/>
            <person name="Johnson S."/>
            <person name="Bishop-Lilly K.A."/>
            <person name="Detter C."/>
            <person name="Han C."/>
            <person name="Sozhamannan S."/>
            <person name="Rosenzweig C.N."/>
            <person name="Skowronski E.W."/>
        </authorList>
    </citation>
    <scope>NUCLEOTIDE SEQUENCE [LARGE SCALE GENOMIC DNA]</scope>
    <source>
        <strain evidence="9 10">AIT1</strain>
    </source>
</reference>
<dbReference type="Gene3D" id="3.10.50.40">
    <property type="match status" value="2"/>
</dbReference>
<keyword evidence="2 7" id="KW-0677">Repeat</keyword>
<dbReference type="Gene3D" id="1.10.4030.10">
    <property type="entry name" value="Porin chaperone SurA, peptide-binding domain"/>
    <property type="match status" value="1"/>
</dbReference>
<evidence type="ECO:0000313" key="10">
    <source>
        <dbReference type="Proteomes" id="UP000286976"/>
    </source>
</evidence>
<dbReference type="InterPro" id="IPR023034">
    <property type="entry name" value="PPIase_SurA"/>
</dbReference>
<evidence type="ECO:0000313" key="9">
    <source>
        <dbReference type="EMBL" id="RUO40065.1"/>
    </source>
</evidence>
<name>A0A432X1F0_9GAMM</name>
<dbReference type="PROSITE" id="PS01096">
    <property type="entry name" value="PPIC_PPIASE_1"/>
    <property type="match status" value="1"/>
</dbReference>
<comment type="domain">
    <text evidence="7">The PPIase activity resides only in the second parvulin domain. The N-terminal region and the C-terminal tail are necessary and sufficient for the chaperone activity of SurA. The PPIase activity is dispensable for SurA to function as a chaperone. The N-terminal region and the C-terminal tail are also required for porin recognition.</text>
</comment>
<evidence type="ECO:0000256" key="4">
    <source>
        <dbReference type="ARBA" id="ARBA00023110"/>
    </source>
</evidence>
<keyword evidence="6 7" id="KW-0413">Isomerase</keyword>
<comment type="function">
    <text evidence="7">Chaperone involved in the correct folding and assembly of outer membrane proteins. Recognizes specific patterns of aromatic residues and the orientation of their side chains, which are found more frequently in integral outer membrane proteins. May act in both early periplasmic and late outer membrane-associated steps of protein maturation.</text>
</comment>
<evidence type="ECO:0000256" key="6">
    <source>
        <dbReference type="ARBA" id="ARBA00023235"/>
    </source>
</evidence>
<dbReference type="SUPFAM" id="SSF109998">
    <property type="entry name" value="Triger factor/SurA peptide-binding domain-like"/>
    <property type="match status" value="1"/>
</dbReference>
<dbReference type="InterPro" id="IPR023058">
    <property type="entry name" value="PPIase_PpiC_CS"/>
</dbReference>
<dbReference type="GO" id="GO:0030288">
    <property type="term" value="C:outer membrane-bounded periplasmic space"/>
    <property type="evidence" value="ECO:0007669"/>
    <property type="project" value="InterPro"/>
</dbReference>
<evidence type="ECO:0000256" key="2">
    <source>
        <dbReference type="ARBA" id="ARBA00022737"/>
    </source>
</evidence>
<sequence precursor="true">MNLLKVCFTSLVLALMLGQASAKELDRIAIVVDSGVVLESEVQALMSQVKTNLEQEGRALPSDEALRVQVTERLITEALQLQLAERMGFVISDAQLDHAIRGIAGENNVTLEQLRNQIERSGDSWRSYRESIRKQIITSEVQRVSVQRRIYMSPQEVSMLVELIKEQGGDQTEYNMGHILARIQTPDGSLDVEASQAQAEQIIAELNRGGNFRDLSISASSASNALEGGDMGWLTLSGMPTLFASAVESNPTKGAIIGPLRSGIGFHILTVHDVRGQTQAQIEEVRSRHILMRPSVILSEAKVQEQLETMRQQILDGTATFAELAEEHSADPGSARNGGDLGFAESSLYVPAFKHMVDTLEIGTISEPFRTEHGWHIVEVLERRTQDVTEKRLEERARQILFSRKYQEELDIWLQELRDSAYIEFKE</sequence>
<dbReference type="InterPro" id="IPR046357">
    <property type="entry name" value="PPIase_dom_sf"/>
</dbReference>
<protein>
    <recommendedName>
        <fullName evidence="7">Chaperone SurA</fullName>
    </recommendedName>
    <alternativeName>
        <fullName evidence="7">Peptidyl-prolyl cis-trans isomerase SurA</fullName>
        <shortName evidence="7">PPIase SurA</shortName>
        <ecNumber evidence="7">5.2.1.8</ecNumber>
    </alternativeName>
    <alternativeName>
        <fullName evidence="7">Rotamase SurA</fullName>
    </alternativeName>
</protein>
<dbReference type="InterPro" id="IPR027304">
    <property type="entry name" value="Trigger_fact/SurA_dom_sf"/>
</dbReference>
<dbReference type="InterPro" id="IPR000297">
    <property type="entry name" value="PPIase_PpiC"/>
</dbReference>
<comment type="catalytic activity">
    <reaction evidence="7">
        <text>[protein]-peptidylproline (omega=180) = [protein]-peptidylproline (omega=0)</text>
        <dbReference type="Rhea" id="RHEA:16237"/>
        <dbReference type="Rhea" id="RHEA-COMP:10747"/>
        <dbReference type="Rhea" id="RHEA-COMP:10748"/>
        <dbReference type="ChEBI" id="CHEBI:83833"/>
        <dbReference type="ChEBI" id="CHEBI:83834"/>
        <dbReference type="EC" id="5.2.1.8"/>
    </reaction>
</comment>
<feature type="chain" id="PRO_5019600943" description="Chaperone SurA" evidence="7">
    <location>
        <begin position="23"/>
        <end position="427"/>
    </location>
</feature>
<gene>
    <name evidence="7" type="primary">surA</name>
    <name evidence="9" type="ORF">CWE15_07920</name>
</gene>